<feature type="chain" id="PRO_5016928784" description="Deoxyribonuclease NucA/NucB domain-containing protein" evidence="2">
    <location>
        <begin position="27"/>
        <end position="451"/>
    </location>
</feature>
<accession>A0A372ZU14</accession>
<evidence type="ECO:0000256" key="1">
    <source>
        <dbReference type="SAM" id="MobiDB-lite"/>
    </source>
</evidence>
<dbReference type="EMBL" id="QVIG01000001">
    <property type="protein sequence ID" value="RGD59406.1"/>
    <property type="molecule type" value="Genomic_DNA"/>
</dbReference>
<reference evidence="4 5" key="1">
    <citation type="submission" date="2018-08" db="EMBL/GenBank/DDBJ databases">
        <title>Diversity &amp; Physiological Properties of Lignin-Decomposing Actinobacteria from Soil.</title>
        <authorList>
            <person name="Roh S.G."/>
            <person name="Kim S.B."/>
        </authorList>
    </citation>
    <scope>NUCLEOTIDE SEQUENCE [LARGE SCALE GENOMIC DNA]</scope>
    <source>
        <strain evidence="4 5">MMS17-GH009</strain>
    </source>
</reference>
<protein>
    <recommendedName>
        <fullName evidence="3">Deoxyribonuclease NucA/NucB domain-containing protein</fullName>
    </recommendedName>
</protein>
<evidence type="ECO:0000259" key="3">
    <source>
        <dbReference type="Pfam" id="PF14040"/>
    </source>
</evidence>
<name>A0A372ZU14_9ACTN</name>
<gene>
    <name evidence="4" type="ORF">DR950_17840</name>
</gene>
<feature type="domain" description="Deoxyribonuclease NucA/NucB" evidence="3">
    <location>
        <begin position="370"/>
        <end position="447"/>
    </location>
</feature>
<evidence type="ECO:0000313" key="5">
    <source>
        <dbReference type="Proteomes" id="UP000263377"/>
    </source>
</evidence>
<feature type="region of interest" description="Disordered" evidence="1">
    <location>
        <begin position="66"/>
        <end position="117"/>
    </location>
</feature>
<evidence type="ECO:0000256" key="2">
    <source>
        <dbReference type="SAM" id="SignalP"/>
    </source>
</evidence>
<dbReference type="InterPro" id="IPR029476">
    <property type="entry name" value="DNase_NucA_NucB"/>
</dbReference>
<dbReference type="Proteomes" id="UP000263377">
    <property type="component" value="Unassembled WGS sequence"/>
</dbReference>
<evidence type="ECO:0000313" key="4">
    <source>
        <dbReference type="EMBL" id="RGD59406.1"/>
    </source>
</evidence>
<organism evidence="4 5">
    <name type="scientific">Kitasatospora xanthocidica</name>
    <dbReference type="NCBI Taxonomy" id="83382"/>
    <lineage>
        <taxon>Bacteria</taxon>
        <taxon>Bacillati</taxon>
        <taxon>Actinomycetota</taxon>
        <taxon>Actinomycetes</taxon>
        <taxon>Kitasatosporales</taxon>
        <taxon>Streptomycetaceae</taxon>
        <taxon>Kitasatospora</taxon>
    </lineage>
</organism>
<feature type="compositionally biased region" description="Polar residues" evidence="1">
    <location>
        <begin position="93"/>
        <end position="102"/>
    </location>
</feature>
<feature type="signal peptide" evidence="2">
    <location>
        <begin position="1"/>
        <end position="26"/>
    </location>
</feature>
<keyword evidence="5" id="KW-1185">Reference proteome</keyword>
<dbReference type="Pfam" id="PF14040">
    <property type="entry name" value="DNase_NucA_NucB"/>
    <property type="match status" value="1"/>
</dbReference>
<proteinExistence type="predicted"/>
<feature type="compositionally biased region" description="Low complexity" evidence="1">
    <location>
        <begin position="103"/>
        <end position="114"/>
    </location>
</feature>
<sequence>MRFKCSAVLGVVALVAAVGLSPAASAAPTSVKMATFTSASPFPETPIGAPIGRAIESITNSGGIESAAGDTSAALPRPAIPSPQESEALKPQKQYSSNQAGEPSTQSPSSTSSTVDFGACRNNPSGAAAEGVVIDRFNFCRHYYSKCILYGIAGEILGVLDWRVTEVGRGASSNLDGNEALISAEMTEFKTSGFYNDSSRLTIYLGTNAKQGQKACYVKGALNPITNTVAQWKANGLLGWSILNDENLGTDNEKIVNCMWSIYNRSAPYLETWTNWATVPFQDIRFDHAIYLPQRMGAVFSRVIPVMRYSRTDPRVKGVAEHIYTAFTNPNSTLPARTDNGTKTIPGNFKATTPSLITRLYPQDNPIAQQAYRDNRAEVSRACAPLPHKPDEECDEFPFASTWEGAGRGDGNFSVQYVDGTQNGNAGTDLGIWYGSERIIHNDKFAVEILP</sequence>
<dbReference type="AlphaFoldDB" id="A0A372ZU14"/>
<comment type="caution">
    <text evidence="4">The sequence shown here is derived from an EMBL/GenBank/DDBJ whole genome shotgun (WGS) entry which is preliminary data.</text>
</comment>
<keyword evidence="2" id="KW-0732">Signal</keyword>